<dbReference type="Gene3D" id="3.90.226.10">
    <property type="entry name" value="2-enoyl-CoA Hydratase, Chain A, domain 1"/>
    <property type="match status" value="1"/>
</dbReference>
<dbReference type="EMBL" id="JAGINP010000011">
    <property type="protein sequence ID" value="MBP2293417.1"/>
    <property type="molecule type" value="Genomic_DNA"/>
</dbReference>
<proteinExistence type="predicted"/>
<protein>
    <recommendedName>
        <fullName evidence="4">ATP-dependent Clp protease proteolytic subunit</fullName>
    </recommendedName>
</protein>
<gene>
    <name evidence="2" type="ORF">J2851_003200</name>
</gene>
<sequence>MRALLTVLLLVLALPCAAETASIAPVPAPPADGEAGLSGSLAVTMDGGRVRVALTGVITQEVAAAFIAALDAAPAGRAVLVELDSPGGFVKAGYAMIDAVLRHRAEGRRVDTLVRAGASCESMCVGVFMAGATRAAEPGAWFMVHAPRDDRTGTMTLRTTQGMINRLLGLGASAAWMKAVVEQGGFSGRLDYGLRADALVTAQANVVTTLVASR</sequence>
<accession>A0ABS4SLH8</accession>
<keyword evidence="3" id="KW-1185">Reference proteome</keyword>
<dbReference type="SUPFAM" id="SSF52096">
    <property type="entry name" value="ClpP/crotonase"/>
    <property type="match status" value="1"/>
</dbReference>
<dbReference type="Pfam" id="PF00574">
    <property type="entry name" value="CLP_protease"/>
    <property type="match status" value="1"/>
</dbReference>
<dbReference type="RefSeq" id="WP_209767354.1">
    <property type="nucleotide sequence ID" value="NZ_JAGINP010000011.1"/>
</dbReference>
<dbReference type="InterPro" id="IPR023562">
    <property type="entry name" value="ClpP/TepA"/>
</dbReference>
<evidence type="ECO:0008006" key="4">
    <source>
        <dbReference type="Google" id="ProtNLM"/>
    </source>
</evidence>
<evidence type="ECO:0000313" key="3">
    <source>
        <dbReference type="Proteomes" id="UP000781958"/>
    </source>
</evidence>
<comment type="caution">
    <text evidence="2">The sequence shown here is derived from an EMBL/GenBank/DDBJ whole genome shotgun (WGS) entry which is preliminary data.</text>
</comment>
<organism evidence="2 3">
    <name type="scientific">Azospirillum rugosum</name>
    <dbReference type="NCBI Taxonomy" id="416170"/>
    <lineage>
        <taxon>Bacteria</taxon>
        <taxon>Pseudomonadati</taxon>
        <taxon>Pseudomonadota</taxon>
        <taxon>Alphaproteobacteria</taxon>
        <taxon>Rhodospirillales</taxon>
        <taxon>Azospirillaceae</taxon>
        <taxon>Azospirillum</taxon>
    </lineage>
</organism>
<keyword evidence="1" id="KW-0732">Signal</keyword>
<reference evidence="2 3" key="1">
    <citation type="submission" date="2021-03" db="EMBL/GenBank/DDBJ databases">
        <title>Genomic Encyclopedia of Type Strains, Phase III (KMG-III): the genomes of soil and plant-associated and newly described type strains.</title>
        <authorList>
            <person name="Whitman W."/>
        </authorList>
    </citation>
    <scope>NUCLEOTIDE SEQUENCE [LARGE SCALE GENOMIC DNA]</scope>
    <source>
        <strain evidence="2 3">IMMIB AFH-6</strain>
    </source>
</reference>
<name>A0ABS4SLH8_9PROT</name>
<dbReference type="InterPro" id="IPR029045">
    <property type="entry name" value="ClpP/crotonase-like_dom_sf"/>
</dbReference>
<feature type="signal peptide" evidence="1">
    <location>
        <begin position="1"/>
        <end position="18"/>
    </location>
</feature>
<feature type="chain" id="PRO_5045756975" description="ATP-dependent Clp protease proteolytic subunit" evidence="1">
    <location>
        <begin position="19"/>
        <end position="214"/>
    </location>
</feature>
<evidence type="ECO:0000313" key="2">
    <source>
        <dbReference type="EMBL" id="MBP2293417.1"/>
    </source>
</evidence>
<dbReference type="Proteomes" id="UP000781958">
    <property type="component" value="Unassembled WGS sequence"/>
</dbReference>
<evidence type="ECO:0000256" key="1">
    <source>
        <dbReference type="SAM" id="SignalP"/>
    </source>
</evidence>